<keyword evidence="1" id="KW-0378">Hydrolase</keyword>
<feature type="region of interest" description="Disordered" evidence="2">
    <location>
        <begin position="852"/>
        <end position="882"/>
    </location>
</feature>
<dbReference type="PANTHER" id="PTHR11439:SF486">
    <property type="entry name" value="RLK (RECEPTOR-LIKE KINASE) PROTEIN, PUTATIVE-RELATED"/>
    <property type="match status" value="1"/>
</dbReference>
<name>A0AAV2D3K8_9ROSI</name>
<evidence type="ECO:0000313" key="4">
    <source>
        <dbReference type="EMBL" id="CAL1365822.1"/>
    </source>
</evidence>
<dbReference type="InterPro" id="IPR013103">
    <property type="entry name" value="RVT_2"/>
</dbReference>
<dbReference type="Pfam" id="PF14244">
    <property type="entry name" value="Retrotran_gag_3"/>
    <property type="match status" value="1"/>
</dbReference>
<dbReference type="InterPro" id="IPR012337">
    <property type="entry name" value="RNaseH-like_sf"/>
</dbReference>
<dbReference type="Pfam" id="PF25597">
    <property type="entry name" value="SH3_retrovirus"/>
    <property type="match status" value="1"/>
</dbReference>
<dbReference type="SUPFAM" id="SSF53098">
    <property type="entry name" value="Ribonuclease H-like"/>
    <property type="match status" value="1"/>
</dbReference>
<dbReference type="InterPro" id="IPR036397">
    <property type="entry name" value="RNaseH_sf"/>
</dbReference>
<dbReference type="InterPro" id="IPR057670">
    <property type="entry name" value="SH3_retrovirus"/>
</dbReference>
<dbReference type="EMBL" id="OZ034815">
    <property type="protein sequence ID" value="CAL1365822.1"/>
    <property type="molecule type" value="Genomic_DNA"/>
</dbReference>
<accession>A0AAV2D3K8</accession>
<proteinExistence type="predicted"/>
<dbReference type="Pfam" id="PF22936">
    <property type="entry name" value="Pol_BBD"/>
    <property type="match status" value="1"/>
</dbReference>
<dbReference type="InterPro" id="IPR001584">
    <property type="entry name" value="Integrase_cat-core"/>
</dbReference>
<dbReference type="PANTHER" id="PTHR11439">
    <property type="entry name" value="GAG-POL-RELATED RETROTRANSPOSON"/>
    <property type="match status" value="1"/>
</dbReference>
<dbReference type="Pfam" id="PF13976">
    <property type="entry name" value="gag_pre-integrs"/>
    <property type="match status" value="1"/>
</dbReference>
<feature type="compositionally biased region" description="Polar residues" evidence="2">
    <location>
        <begin position="853"/>
        <end position="869"/>
    </location>
</feature>
<dbReference type="GO" id="GO:0003676">
    <property type="term" value="F:nucleic acid binding"/>
    <property type="evidence" value="ECO:0007669"/>
    <property type="project" value="InterPro"/>
</dbReference>
<keyword evidence="5" id="KW-1185">Reference proteome</keyword>
<dbReference type="InterPro" id="IPR043502">
    <property type="entry name" value="DNA/RNA_pol_sf"/>
</dbReference>
<sequence length="1463" mass="165924">MATSNNDSGTESSSGGITIRKFNGKNYLQWSQSVRMFITGKQKGEYLTGTATRPAESDAAAYTKWNNDDNQVRFWLISTMEPDIGDNYLLHQSAKELWADVEETYSTQDNSSALFEVELKLFNFKQGTMSATEYYNRLVRSWLQLDLYEAQKWETTADAKTFRMFVEKKRTIQFLLGLNQNLDAAKSRIMGTKPFPSLKEAFAEVLREEGRRHLMLAESKSTSDNLSSALTTETATALVSQNNRGKGKPRTNSDAAAKWCDFCKQQFHTKDECWEIIGGPPGWKSKMGRQKGRANTATSKGTEEEGQFSKGQLEALQKMFTQVLQAESKPKGYITQLFEKSGIPQAHTSQRNSKNVWILDSGATDNMTGCKDLIQNLQPYPRKTGVRIADGTIAPVEGFGIVRVTKDFTLCPVLYVPKLDCNLLSVPRVTHDLHCEAKFTPNGCVLQEVGTKRTIGSGELYDGLYLLRGTTDVEHHYGDSSSAHVVSSIENNKNPVYLWHCRLGHPSFPYLEKLFPTLFQNKSSKDFECEVCQLAKHTRSVYSGIGYRPTTPFSVVHSDIWGPMKIRNINGAKWFITFIDDHTRLTWTFLMKEKSETAGIFQNFHTMVATQFQTQIQVLKTDNAHDYFNKTLGVFLQTHGIIQASSCVDTPQQNGIAERKNRHLLDVARALMFTHHVPKHLWGEAVLTATYLINRMPSRVLQFQTPRHVLLDTYPHMKNYSSDLPPKVFGCTVFIHNSAPNRSKLDPRSHKGVFIGYSSTQKGYKCFVPHTRRIYTTRDVTFFESQPFFTTAMPQGENSHDSSRSIDAQQSGQQVFVDLITLDTDFDEPPTPTQGEHLVVEKPLLVYQRRNKVPSTNVEDETNAQVENDTNAELEDMEDDSSADHDVVLEELGDDTTTVGVEDIPIALRKGVRNCTKTPKYPIARHVNYDRLSKSRRLFVSALEEEQVPKDIHEAMKHPKWRAAVMEELRALEENATWDIVSLPTGKNTVSCKWIFTIKYKADGSIERYKARLVARGFTQEHGVDYDETFAPVAKLNTVRVLLSLAVNLDWPLHQLDIKNAFLNGDLVEEVYMMFPPGVKNPVKGQVCRLKKALYGLKQSPRAWFDKFTKAVKQGGYYQCQTDHTLFVKHSSTMKLSILIVYVDDIIITGDDTEEIARLKAQLAEEFEIKDLGNLKYFLGMEVSRSQQGIVISQRKYVLDLLKEVGMLGCKPIDTPMEQNKVLSRSQDIPLVEKGSYQRLVGKLIYLAHTRPDITFAVGIVSQHMQCPNEEHMQMVIRILRYLKGAPGKGIHFKKTSHRRITVYTDASWAGELTERRSVTGYCSYVWGNLVTWRSKKQKVVARSSAEAEYRALALGMCEGIWIKRVLEELKIPHESPMKLLCDSQAAISIVRNPVHHDRTKHVEVDRHFITDNVNTGMIQVEYVPSKQQTADVLTKPLSRDMFEALMGKLGLINIYTKLEGEC</sequence>
<feature type="domain" description="Integrase catalytic" evidence="3">
    <location>
        <begin position="548"/>
        <end position="714"/>
    </location>
</feature>
<dbReference type="Gene3D" id="3.30.420.10">
    <property type="entry name" value="Ribonuclease H-like superfamily/Ribonuclease H"/>
    <property type="match status" value="2"/>
</dbReference>
<evidence type="ECO:0000259" key="3">
    <source>
        <dbReference type="PROSITE" id="PS50994"/>
    </source>
</evidence>
<keyword evidence="1" id="KW-0064">Aspartyl protease</keyword>
<dbReference type="Proteomes" id="UP001497516">
    <property type="component" value="Chromosome 2"/>
</dbReference>
<dbReference type="Pfam" id="PF07727">
    <property type="entry name" value="RVT_2"/>
    <property type="match status" value="1"/>
</dbReference>
<dbReference type="SUPFAM" id="SSF56672">
    <property type="entry name" value="DNA/RNA polymerases"/>
    <property type="match status" value="1"/>
</dbReference>
<evidence type="ECO:0000313" key="5">
    <source>
        <dbReference type="Proteomes" id="UP001497516"/>
    </source>
</evidence>
<dbReference type="InterPro" id="IPR025724">
    <property type="entry name" value="GAG-pre-integrase_dom"/>
</dbReference>
<dbReference type="CDD" id="cd09272">
    <property type="entry name" value="RNase_HI_RT_Ty1"/>
    <property type="match status" value="1"/>
</dbReference>
<reference evidence="4 5" key="1">
    <citation type="submission" date="2024-04" db="EMBL/GenBank/DDBJ databases">
        <authorList>
            <person name="Fracassetti M."/>
        </authorList>
    </citation>
    <scope>NUCLEOTIDE SEQUENCE [LARGE SCALE GENOMIC DNA]</scope>
</reference>
<feature type="region of interest" description="Disordered" evidence="2">
    <location>
        <begin position="284"/>
        <end position="306"/>
    </location>
</feature>
<dbReference type="InterPro" id="IPR029472">
    <property type="entry name" value="Copia-like_N"/>
</dbReference>
<dbReference type="InterPro" id="IPR054722">
    <property type="entry name" value="PolX-like_BBD"/>
</dbReference>
<evidence type="ECO:0000256" key="2">
    <source>
        <dbReference type="SAM" id="MobiDB-lite"/>
    </source>
</evidence>
<dbReference type="PROSITE" id="PS50994">
    <property type="entry name" value="INTEGRASE"/>
    <property type="match status" value="1"/>
</dbReference>
<feature type="compositionally biased region" description="Acidic residues" evidence="2">
    <location>
        <begin position="870"/>
        <end position="881"/>
    </location>
</feature>
<dbReference type="GO" id="GO:0004190">
    <property type="term" value="F:aspartic-type endopeptidase activity"/>
    <property type="evidence" value="ECO:0007669"/>
    <property type="project" value="UniProtKB-KW"/>
</dbReference>
<keyword evidence="1" id="KW-0645">Protease</keyword>
<gene>
    <name evidence="4" type="ORF">LTRI10_LOCUS10354</name>
</gene>
<dbReference type="GO" id="GO:0015074">
    <property type="term" value="P:DNA integration"/>
    <property type="evidence" value="ECO:0007669"/>
    <property type="project" value="InterPro"/>
</dbReference>
<evidence type="ECO:0000256" key="1">
    <source>
        <dbReference type="ARBA" id="ARBA00022750"/>
    </source>
</evidence>
<protein>
    <recommendedName>
        <fullName evidence="3">Integrase catalytic domain-containing protein</fullName>
    </recommendedName>
</protein>
<dbReference type="Pfam" id="PF00665">
    <property type="entry name" value="rve"/>
    <property type="match status" value="1"/>
</dbReference>
<organism evidence="4 5">
    <name type="scientific">Linum trigynum</name>
    <dbReference type="NCBI Taxonomy" id="586398"/>
    <lineage>
        <taxon>Eukaryota</taxon>
        <taxon>Viridiplantae</taxon>
        <taxon>Streptophyta</taxon>
        <taxon>Embryophyta</taxon>
        <taxon>Tracheophyta</taxon>
        <taxon>Spermatophyta</taxon>
        <taxon>Magnoliopsida</taxon>
        <taxon>eudicotyledons</taxon>
        <taxon>Gunneridae</taxon>
        <taxon>Pentapetalae</taxon>
        <taxon>rosids</taxon>
        <taxon>fabids</taxon>
        <taxon>Malpighiales</taxon>
        <taxon>Linaceae</taxon>
        <taxon>Linum</taxon>
    </lineage>
</organism>